<name>A0A290XG05_9GAMM</name>
<keyword evidence="1" id="KW-0812">Transmembrane</keyword>
<feature type="transmembrane region" description="Helical" evidence="1">
    <location>
        <begin position="79"/>
        <end position="102"/>
    </location>
</feature>
<feature type="transmembrane region" description="Helical" evidence="1">
    <location>
        <begin position="54"/>
        <end position="73"/>
    </location>
</feature>
<feature type="transmembrane region" description="Helical" evidence="1">
    <location>
        <begin position="6"/>
        <end position="26"/>
    </location>
</feature>
<dbReference type="AlphaFoldDB" id="A0A290XG05"/>
<dbReference type="KEGG" id="lum:CNR27_11755"/>
<keyword evidence="3" id="KW-1185">Reference proteome</keyword>
<gene>
    <name evidence="2" type="ORF">CNR27_11755</name>
</gene>
<keyword evidence="1" id="KW-0472">Membrane</keyword>
<protein>
    <submittedName>
        <fullName evidence="2">Uncharacterized protein</fullName>
    </submittedName>
</protein>
<dbReference type="Proteomes" id="UP000218968">
    <property type="component" value="Chromosome"/>
</dbReference>
<evidence type="ECO:0000256" key="1">
    <source>
        <dbReference type="SAM" id="Phobius"/>
    </source>
</evidence>
<proteinExistence type="predicted"/>
<sequence length="113" mass="12041">MATHHLAALLFALMAVPAFLSARWLAEGRLPLSNGSTGMSVRDKAVLDNKLARLLRMIGLAMLATAAGLVLWGEQERRLLGLIVVMFLVVNGLAAACIYTVASAKRRARRGGG</sequence>
<evidence type="ECO:0000313" key="3">
    <source>
        <dbReference type="Proteomes" id="UP000218968"/>
    </source>
</evidence>
<organism evidence="2 3">
    <name type="scientific">Luteimonas chenhongjianii</name>
    <dbReference type="NCBI Taxonomy" id="2006110"/>
    <lineage>
        <taxon>Bacteria</taxon>
        <taxon>Pseudomonadati</taxon>
        <taxon>Pseudomonadota</taxon>
        <taxon>Gammaproteobacteria</taxon>
        <taxon>Lysobacterales</taxon>
        <taxon>Lysobacteraceae</taxon>
        <taxon>Luteimonas</taxon>
    </lineage>
</organism>
<dbReference type="EMBL" id="CP023406">
    <property type="protein sequence ID" value="ATD68019.1"/>
    <property type="molecule type" value="Genomic_DNA"/>
</dbReference>
<dbReference type="OrthoDB" id="6058288at2"/>
<keyword evidence="1" id="KW-1133">Transmembrane helix</keyword>
<evidence type="ECO:0000313" key="2">
    <source>
        <dbReference type="EMBL" id="ATD68019.1"/>
    </source>
</evidence>
<reference evidence="3" key="1">
    <citation type="submission" date="2017-09" db="EMBL/GenBank/DDBJ databases">
        <title>Luteimonas liuhanmingii sp.nov., isolated from the intestinal contents of Tibetan Plateau Pika in Yushu, Qinghai Province, China.</title>
        <authorList>
            <person name="Gui Z."/>
        </authorList>
    </citation>
    <scope>NUCLEOTIDE SEQUENCE [LARGE SCALE GENOMIC DNA]</scope>
    <source>
        <strain evidence="3">100111</strain>
    </source>
</reference>
<dbReference type="RefSeq" id="WP_096298992.1">
    <property type="nucleotide sequence ID" value="NZ_CP023406.1"/>
</dbReference>
<accession>A0A290XG05</accession>